<name>A0ABU6VPT2_9FABA</name>
<comment type="caution">
    <text evidence="1">The sequence shown here is derived from an EMBL/GenBank/DDBJ whole genome shotgun (WGS) entry which is preliminary data.</text>
</comment>
<evidence type="ECO:0000313" key="1">
    <source>
        <dbReference type="EMBL" id="MED6175049.1"/>
    </source>
</evidence>
<organism evidence="1 2">
    <name type="scientific">Stylosanthes scabra</name>
    <dbReference type="NCBI Taxonomy" id="79078"/>
    <lineage>
        <taxon>Eukaryota</taxon>
        <taxon>Viridiplantae</taxon>
        <taxon>Streptophyta</taxon>
        <taxon>Embryophyta</taxon>
        <taxon>Tracheophyta</taxon>
        <taxon>Spermatophyta</taxon>
        <taxon>Magnoliopsida</taxon>
        <taxon>eudicotyledons</taxon>
        <taxon>Gunneridae</taxon>
        <taxon>Pentapetalae</taxon>
        <taxon>rosids</taxon>
        <taxon>fabids</taxon>
        <taxon>Fabales</taxon>
        <taxon>Fabaceae</taxon>
        <taxon>Papilionoideae</taxon>
        <taxon>50 kb inversion clade</taxon>
        <taxon>dalbergioids sensu lato</taxon>
        <taxon>Dalbergieae</taxon>
        <taxon>Pterocarpus clade</taxon>
        <taxon>Stylosanthes</taxon>
    </lineage>
</organism>
<keyword evidence="2" id="KW-1185">Reference proteome</keyword>
<proteinExistence type="predicted"/>
<dbReference type="EMBL" id="JASCZI010151975">
    <property type="protein sequence ID" value="MED6175049.1"/>
    <property type="molecule type" value="Genomic_DNA"/>
</dbReference>
<accession>A0ABU6VPT2</accession>
<evidence type="ECO:0000313" key="2">
    <source>
        <dbReference type="Proteomes" id="UP001341840"/>
    </source>
</evidence>
<protein>
    <submittedName>
        <fullName evidence="1">Uncharacterized protein</fullName>
    </submittedName>
</protein>
<reference evidence="1 2" key="1">
    <citation type="journal article" date="2023" name="Plants (Basel)">
        <title>Bridging the Gap: Combining Genomics and Transcriptomics Approaches to Understand Stylosanthes scabra, an Orphan Legume from the Brazilian Caatinga.</title>
        <authorList>
            <person name="Ferreira-Neto J.R.C."/>
            <person name="da Silva M.D."/>
            <person name="Binneck E."/>
            <person name="de Melo N.F."/>
            <person name="da Silva R.H."/>
            <person name="de Melo A.L.T.M."/>
            <person name="Pandolfi V."/>
            <person name="Bustamante F.O."/>
            <person name="Brasileiro-Vidal A.C."/>
            <person name="Benko-Iseppon A.M."/>
        </authorList>
    </citation>
    <scope>NUCLEOTIDE SEQUENCE [LARGE SCALE GENOMIC DNA]</scope>
    <source>
        <tissue evidence="1">Leaves</tissue>
    </source>
</reference>
<gene>
    <name evidence="1" type="ORF">PIB30_074855</name>
</gene>
<dbReference type="Proteomes" id="UP001341840">
    <property type="component" value="Unassembled WGS sequence"/>
</dbReference>
<sequence>MRMENLDAVVELWTTKICSYLPQDASTRYHLHSSSSDPVQPQELSIEVIFVKKVKGSFRDSAVSRSDKEEEKGEK</sequence>